<sequence>MASSSSIKYWEAACQTCGTVRVKQKTKPTSCKEQMRTGPRSLRLCGNRLKGVVDITAKVEAALLRDSQSQEKAK</sequence>
<evidence type="ECO:0000313" key="1">
    <source>
        <dbReference type="EMBL" id="MDT0337641.1"/>
    </source>
</evidence>
<dbReference type="AlphaFoldDB" id="A0AAE4G9E0"/>
<comment type="caution">
    <text evidence="1">The sequence shown here is derived from an EMBL/GenBank/DDBJ whole genome shotgun (WGS) entry which is preliminary data.</text>
</comment>
<name>A0AAE4G9E0_9BURK</name>
<organism evidence="1">
    <name type="scientific">Herbaspirillum huttiense subsp. nephrolepidis</name>
    <dbReference type="NCBI Taxonomy" id="3075126"/>
    <lineage>
        <taxon>Bacteria</taxon>
        <taxon>Pseudomonadati</taxon>
        <taxon>Pseudomonadota</taxon>
        <taxon>Betaproteobacteria</taxon>
        <taxon>Burkholderiales</taxon>
        <taxon>Oxalobacteraceae</taxon>
        <taxon>Herbaspirillum</taxon>
    </lineage>
</organism>
<reference evidence="1" key="1">
    <citation type="submission" date="2023-02" db="EMBL/GenBank/DDBJ databases">
        <title>Description of Herbaspirillum huttiense subsp. nephrolepsisexaltata and Herbaspirillum huttiense subsp. lycopersicon.</title>
        <authorList>
            <person name="Poudel M."/>
            <person name="Sharma A."/>
            <person name="Goss E."/>
            <person name="Tapia J.H."/>
            <person name="Harmon C.M."/>
            <person name="Jones J.B."/>
        </authorList>
    </citation>
    <scope>NUCLEOTIDE SEQUENCE</scope>
    <source>
        <strain evidence="1">NC40101</strain>
    </source>
</reference>
<accession>A0AAE4G9E0</accession>
<gene>
    <name evidence="1" type="ORF">RJN63_12425</name>
</gene>
<proteinExistence type="predicted"/>
<protein>
    <submittedName>
        <fullName evidence="1">Uncharacterized protein</fullName>
    </submittedName>
</protein>
<dbReference type="RefSeq" id="WP_284078281.1">
    <property type="nucleotide sequence ID" value="NZ_JAVLSM010000007.1"/>
</dbReference>
<dbReference type="EMBL" id="JAVRAA010000005">
    <property type="protein sequence ID" value="MDT0337641.1"/>
    <property type="molecule type" value="Genomic_DNA"/>
</dbReference>